<comment type="caution">
    <text evidence="2">The sequence shown here is derived from an EMBL/GenBank/DDBJ whole genome shotgun (WGS) entry which is preliminary data.</text>
</comment>
<keyword evidence="3" id="KW-1185">Reference proteome</keyword>
<dbReference type="Proteomes" id="UP001549204">
    <property type="component" value="Unassembled WGS sequence"/>
</dbReference>
<feature type="region of interest" description="Disordered" evidence="1">
    <location>
        <begin position="111"/>
        <end position="137"/>
    </location>
</feature>
<dbReference type="GO" id="GO:0016787">
    <property type="term" value="F:hydrolase activity"/>
    <property type="evidence" value="ECO:0007669"/>
    <property type="project" value="UniProtKB-KW"/>
</dbReference>
<reference evidence="2 3" key="1">
    <citation type="submission" date="2024-06" db="EMBL/GenBank/DDBJ databases">
        <title>Genomic Encyclopedia of Type Strains, Phase IV (KMG-IV): sequencing the most valuable type-strain genomes for metagenomic binning, comparative biology and taxonomic classification.</title>
        <authorList>
            <person name="Goeker M."/>
        </authorList>
    </citation>
    <scope>NUCLEOTIDE SEQUENCE [LARGE SCALE GENOMIC DNA]</scope>
    <source>
        <strain evidence="2 3">DSM 100022</strain>
    </source>
</reference>
<keyword evidence="2" id="KW-0378">Hydrolase</keyword>
<accession>A0ABV2GVS8</accession>
<organism evidence="2 3">
    <name type="scientific">Mesorhizobium robiniae</name>
    <dbReference type="NCBI Taxonomy" id="559315"/>
    <lineage>
        <taxon>Bacteria</taxon>
        <taxon>Pseudomonadati</taxon>
        <taxon>Pseudomonadota</taxon>
        <taxon>Alphaproteobacteria</taxon>
        <taxon>Hyphomicrobiales</taxon>
        <taxon>Phyllobacteriaceae</taxon>
        <taxon>Mesorhizobium</taxon>
    </lineage>
</organism>
<gene>
    <name evidence="2" type="ORF">ABID19_005215</name>
</gene>
<evidence type="ECO:0000313" key="2">
    <source>
        <dbReference type="EMBL" id="MET3582157.1"/>
    </source>
</evidence>
<protein>
    <submittedName>
        <fullName evidence="2">TIM-barrel fold metal-dependent hydrolase</fullName>
    </submittedName>
</protein>
<evidence type="ECO:0000313" key="3">
    <source>
        <dbReference type="Proteomes" id="UP001549204"/>
    </source>
</evidence>
<dbReference type="EMBL" id="JBEPMC010000010">
    <property type="protein sequence ID" value="MET3582157.1"/>
    <property type="molecule type" value="Genomic_DNA"/>
</dbReference>
<feature type="compositionally biased region" description="Basic residues" evidence="1">
    <location>
        <begin position="116"/>
        <end position="125"/>
    </location>
</feature>
<evidence type="ECO:0000256" key="1">
    <source>
        <dbReference type="SAM" id="MobiDB-lite"/>
    </source>
</evidence>
<proteinExistence type="predicted"/>
<sequence>MNSIIWHFHFQEFDEHKIIPKLIFPLRVPILDGKLTFIISIKKEILSMAEFSQNIMEKAEARFMEKQKKTAERNQATAEYVSEAKARIIKTARLRALRLAKEEADRAAEALNPVAPKKKRASRAVKKADVASTEVKS</sequence>
<name>A0ABV2GVS8_9HYPH</name>